<gene>
    <name evidence="1" type="ORF">AAE3_LOCUS9490</name>
</gene>
<proteinExistence type="predicted"/>
<dbReference type="OrthoDB" id="2995895at2759"/>
<dbReference type="InterPro" id="IPR032675">
    <property type="entry name" value="LRR_dom_sf"/>
</dbReference>
<dbReference type="EMBL" id="CACVBS010000058">
    <property type="protein sequence ID" value="CAA7267318.1"/>
    <property type="molecule type" value="Genomic_DNA"/>
</dbReference>
<name>A0A8S0W917_CYCAE</name>
<dbReference type="Gene3D" id="3.80.10.10">
    <property type="entry name" value="Ribonuclease Inhibitor"/>
    <property type="match status" value="1"/>
</dbReference>
<organism evidence="1 2">
    <name type="scientific">Cyclocybe aegerita</name>
    <name type="common">Black poplar mushroom</name>
    <name type="synonym">Agrocybe aegerita</name>
    <dbReference type="NCBI Taxonomy" id="1973307"/>
    <lineage>
        <taxon>Eukaryota</taxon>
        <taxon>Fungi</taxon>
        <taxon>Dikarya</taxon>
        <taxon>Basidiomycota</taxon>
        <taxon>Agaricomycotina</taxon>
        <taxon>Agaricomycetes</taxon>
        <taxon>Agaricomycetidae</taxon>
        <taxon>Agaricales</taxon>
        <taxon>Agaricineae</taxon>
        <taxon>Bolbitiaceae</taxon>
        <taxon>Cyclocybe</taxon>
    </lineage>
</organism>
<sequence length="305" mass="34577">MPQEDLQLSNFLSLQFSYLRSLTIDACPIHKKEEAMSFWTRHPTLETIAIFTREKYTRWFVDPLPQVFLPNLRHFKAHFREVRALAQILPQLRSLAVCNSINAQVPYLLRSIVDGGLPKLKSLYIRQTASSSTRNVNIEGALWYEAQDGTFHDGREGSIKRQGQASKRDFLKEYVHSIVRGVPNIEELCFISLPSLTDLIGMSSDFSGLKNLKRMYIEVAAAYEDEVRDKILANASLVLAQQSGLASLESVTNFTPEFPFSVAKIQRDRDGYPDEVVMDRGGGMEIGNEDVAFLYADPDMRCCVE</sequence>
<dbReference type="Proteomes" id="UP000467700">
    <property type="component" value="Unassembled WGS sequence"/>
</dbReference>
<reference evidence="1 2" key="1">
    <citation type="submission" date="2020-01" db="EMBL/GenBank/DDBJ databases">
        <authorList>
            <person name="Gupta K D."/>
        </authorList>
    </citation>
    <scope>NUCLEOTIDE SEQUENCE [LARGE SCALE GENOMIC DNA]</scope>
</reference>
<dbReference type="SUPFAM" id="SSF52047">
    <property type="entry name" value="RNI-like"/>
    <property type="match status" value="1"/>
</dbReference>
<evidence type="ECO:0000313" key="1">
    <source>
        <dbReference type="EMBL" id="CAA7267318.1"/>
    </source>
</evidence>
<keyword evidence="2" id="KW-1185">Reference proteome</keyword>
<protein>
    <submittedName>
        <fullName evidence="1">Uncharacterized protein</fullName>
    </submittedName>
</protein>
<dbReference type="AlphaFoldDB" id="A0A8S0W917"/>
<accession>A0A8S0W917</accession>
<comment type="caution">
    <text evidence="1">The sequence shown here is derived from an EMBL/GenBank/DDBJ whole genome shotgun (WGS) entry which is preliminary data.</text>
</comment>
<evidence type="ECO:0000313" key="2">
    <source>
        <dbReference type="Proteomes" id="UP000467700"/>
    </source>
</evidence>